<dbReference type="Gene3D" id="3.40.50.880">
    <property type="match status" value="1"/>
</dbReference>
<name>A0ABR2YYS5_9CHLO</name>
<evidence type="ECO:0000259" key="2">
    <source>
        <dbReference type="Pfam" id="PF00117"/>
    </source>
</evidence>
<proteinExistence type="predicted"/>
<dbReference type="PROSITE" id="PS51273">
    <property type="entry name" value="GATASE_TYPE_1"/>
    <property type="match status" value="1"/>
</dbReference>
<dbReference type="EC" id="3.4.19.9" evidence="1"/>
<evidence type="ECO:0000313" key="3">
    <source>
        <dbReference type="EMBL" id="KAK9917047.1"/>
    </source>
</evidence>
<feature type="active site" description="Nucleophile" evidence="1">
    <location>
        <position position="58"/>
    </location>
</feature>
<dbReference type="InterPro" id="IPR017926">
    <property type="entry name" value="GATASE"/>
</dbReference>
<dbReference type="InterPro" id="IPR015527">
    <property type="entry name" value="Pept_C26_g-glut_hydrolase"/>
</dbReference>
<gene>
    <name evidence="3" type="ORF">WJX75_000290</name>
</gene>
<organism evidence="3 4">
    <name type="scientific">Coccomyxa subellipsoidea</name>
    <dbReference type="NCBI Taxonomy" id="248742"/>
    <lineage>
        <taxon>Eukaryota</taxon>
        <taxon>Viridiplantae</taxon>
        <taxon>Chlorophyta</taxon>
        <taxon>core chlorophytes</taxon>
        <taxon>Trebouxiophyceae</taxon>
        <taxon>Trebouxiophyceae incertae sedis</taxon>
        <taxon>Coccomyxaceae</taxon>
        <taxon>Coccomyxa</taxon>
    </lineage>
</organism>
<dbReference type="SUPFAM" id="SSF52317">
    <property type="entry name" value="Class I glutamine amidotransferase-like"/>
    <property type="match status" value="1"/>
</dbReference>
<feature type="domain" description="Glutamine amidotransferase" evidence="2">
    <location>
        <begin position="13"/>
        <end position="179"/>
    </location>
</feature>
<feature type="active site" evidence="1">
    <location>
        <position position="170"/>
    </location>
</feature>
<dbReference type="PROSITE" id="PS51275">
    <property type="entry name" value="PEPTIDASE_C26_GGH"/>
    <property type="match status" value="1"/>
</dbReference>
<accession>A0ABR2YYS5</accession>
<comment type="caution">
    <text evidence="3">The sequence shown here is derived from an EMBL/GenBank/DDBJ whole genome shotgun (WGS) entry which is preliminary data.</text>
</comment>
<sequence length="268" mass="29846">MDKAEIRRRLNMVNGFLIPGGSARLRPGHTFFDTAAEVVRLANEANDNGDYFPIFAICLGFETLAVIASGNTSILGSYDSEDTAAPLYFTEKALGSRFFGSMRPEIVADLAAKPYARESHSHGLSLASFDANKVLKEEYEVLSLSTDPEGEVYISTMESKKYPYTATQWHPEKNAFEWGDKLHIPHSKGAIDVTYAVSSFFVDQARGSFHAPRDVIEEDDALIYGARLEFTGRHTSEDDAPWMDEGYFFDDWSRRRDAVADRAASSAL</sequence>
<keyword evidence="4" id="KW-1185">Reference proteome</keyword>
<dbReference type="EMBL" id="JALJOT010000002">
    <property type="protein sequence ID" value="KAK9917047.1"/>
    <property type="molecule type" value="Genomic_DNA"/>
</dbReference>
<dbReference type="PANTHER" id="PTHR11315">
    <property type="entry name" value="PROTEASE FAMILY C26 GAMMA-GLUTAMYL HYDROLASE"/>
    <property type="match status" value="1"/>
</dbReference>
<protein>
    <recommendedName>
        <fullName evidence="1">folate gamma-glutamyl hydrolase</fullName>
        <ecNumber evidence="1">3.4.19.9</ecNumber>
    </recommendedName>
</protein>
<evidence type="ECO:0000256" key="1">
    <source>
        <dbReference type="PROSITE-ProRule" id="PRU00607"/>
    </source>
</evidence>
<reference evidence="3 4" key="1">
    <citation type="journal article" date="2024" name="Nat. Commun.">
        <title>Phylogenomics reveals the evolutionary origins of lichenization in chlorophyte algae.</title>
        <authorList>
            <person name="Puginier C."/>
            <person name="Libourel C."/>
            <person name="Otte J."/>
            <person name="Skaloud P."/>
            <person name="Haon M."/>
            <person name="Grisel S."/>
            <person name="Petersen M."/>
            <person name="Berrin J.G."/>
            <person name="Delaux P.M."/>
            <person name="Dal Grande F."/>
            <person name="Keller J."/>
        </authorList>
    </citation>
    <scope>NUCLEOTIDE SEQUENCE [LARGE SCALE GENOMIC DNA]</scope>
    <source>
        <strain evidence="3 4">SAG 216-7</strain>
    </source>
</reference>
<dbReference type="InterPro" id="IPR029062">
    <property type="entry name" value="Class_I_gatase-like"/>
</dbReference>
<dbReference type="Pfam" id="PF00117">
    <property type="entry name" value="GATase"/>
    <property type="match status" value="1"/>
</dbReference>
<dbReference type="Proteomes" id="UP001491310">
    <property type="component" value="Unassembled WGS sequence"/>
</dbReference>
<evidence type="ECO:0000313" key="4">
    <source>
        <dbReference type="Proteomes" id="UP001491310"/>
    </source>
</evidence>
<comment type="catalytic activity">
    <reaction evidence="1">
        <text>(6S)-5,6,7,8-tetrahydrofolyl-(gamma-L-Glu)(n) + (n-1) H2O = (6S)-5,6,7,8-tetrahydrofolate + (n-1) L-glutamate</text>
        <dbReference type="Rhea" id="RHEA:56784"/>
        <dbReference type="Rhea" id="RHEA-COMP:14738"/>
        <dbReference type="ChEBI" id="CHEBI:15377"/>
        <dbReference type="ChEBI" id="CHEBI:29985"/>
        <dbReference type="ChEBI" id="CHEBI:57453"/>
        <dbReference type="ChEBI" id="CHEBI:141005"/>
        <dbReference type="EC" id="3.4.19.9"/>
    </reaction>
</comment>
<dbReference type="PANTHER" id="PTHR11315:SF0">
    <property type="entry name" value="FOLATE GAMMA-GLUTAMYL HYDROLASE"/>
    <property type="match status" value="1"/>
</dbReference>
<keyword evidence="1" id="KW-0378">Hydrolase</keyword>